<reference evidence="1 2" key="1">
    <citation type="journal article" date="2023" name="ACS Omega">
        <title>Identification of the Neoaspergillic Acid Biosynthesis Gene Cluster by Establishing an In Vitro CRISPR-Ribonucleoprotein Genetic System in Aspergillus melleus.</title>
        <authorList>
            <person name="Yuan B."/>
            <person name="Grau M.F."/>
            <person name="Murata R.M."/>
            <person name="Torok T."/>
            <person name="Venkateswaran K."/>
            <person name="Stajich J.E."/>
            <person name="Wang C.C.C."/>
        </authorList>
    </citation>
    <scope>NUCLEOTIDE SEQUENCE [LARGE SCALE GENOMIC DNA]</scope>
    <source>
        <strain evidence="1 2">IMV 1140</strain>
    </source>
</reference>
<dbReference type="Proteomes" id="UP001177260">
    <property type="component" value="Unassembled WGS sequence"/>
</dbReference>
<gene>
    <name evidence="1" type="ORF">N8T08_008081</name>
</gene>
<proteinExistence type="predicted"/>
<evidence type="ECO:0000313" key="2">
    <source>
        <dbReference type="Proteomes" id="UP001177260"/>
    </source>
</evidence>
<keyword evidence="2" id="KW-1185">Reference proteome</keyword>
<accession>A0ACC3AW89</accession>
<sequence>MPDAQISPHSDIFTISDLAKEAEKALPWAHAQYYNGGAGDMSTLRDNEDVYNRYKLRPRVLRNVKEVDMSSEIFGVKVPSPLGFSPTAAHKLATPAGEIATSRAAAKNGIPMCLSTWSTTPLEDVIAQGTGNPYAMQVSFFADLAVTERIIRKAERAGYKALFVSVDLPVLGNRVSEARMKFSFPSHLKFPNIQEGDGDLMAIYGAGYDPSIHWEKSIAWLRNNTKIQIWLKGIVTPEDVQLAIDYGLDGVVISNHGGRQLDGQPSTLDALRECGPVARGKIPLAVDGGIRRGADMFKAIAMGASMCFVGRIQIWGLAYAGEAGVEHAIKIILQEFKHTMMFMGCRTIADITPQHLSLLHENGILSKL</sequence>
<organism evidence="1 2">
    <name type="scientific">Aspergillus melleus</name>
    <dbReference type="NCBI Taxonomy" id="138277"/>
    <lineage>
        <taxon>Eukaryota</taxon>
        <taxon>Fungi</taxon>
        <taxon>Dikarya</taxon>
        <taxon>Ascomycota</taxon>
        <taxon>Pezizomycotina</taxon>
        <taxon>Eurotiomycetes</taxon>
        <taxon>Eurotiomycetidae</taxon>
        <taxon>Eurotiales</taxon>
        <taxon>Aspergillaceae</taxon>
        <taxon>Aspergillus</taxon>
        <taxon>Aspergillus subgen. Circumdati</taxon>
    </lineage>
</organism>
<dbReference type="EMBL" id="JAOPJF010000053">
    <property type="protein sequence ID" value="KAK1142155.1"/>
    <property type="molecule type" value="Genomic_DNA"/>
</dbReference>
<comment type="caution">
    <text evidence="1">The sequence shown here is derived from an EMBL/GenBank/DDBJ whole genome shotgun (WGS) entry which is preliminary data.</text>
</comment>
<evidence type="ECO:0000313" key="1">
    <source>
        <dbReference type="EMBL" id="KAK1142155.1"/>
    </source>
</evidence>
<name>A0ACC3AW89_9EURO</name>
<protein>
    <submittedName>
        <fullName evidence="1">Uncharacterized protein</fullName>
    </submittedName>
</protein>